<reference evidence="1" key="2">
    <citation type="journal article" date="2021" name="PeerJ">
        <title>Extensive microbial diversity within the chicken gut microbiome revealed by metagenomics and culture.</title>
        <authorList>
            <person name="Gilroy R."/>
            <person name="Ravi A."/>
            <person name="Getino M."/>
            <person name="Pursley I."/>
            <person name="Horton D.L."/>
            <person name="Alikhan N.F."/>
            <person name="Baker D."/>
            <person name="Gharbi K."/>
            <person name="Hall N."/>
            <person name="Watson M."/>
            <person name="Adriaenssens E.M."/>
            <person name="Foster-Nyarko E."/>
            <person name="Jarju S."/>
            <person name="Secka A."/>
            <person name="Antonio M."/>
            <person name="Oren A."/>
            <person name="Chaudhuri R.R."/>
            <person name="La Ragione R."/>
            <person name="Hildebrand F."/>
            <person name="Pallen M.J."/>
        </authorList>
    </citation>
    <scope>NUCLEOTIDE SEQUENCE</scope>
    <source>
        <strain evidence="1">CHK184-25365</strain>
    </source>
</reference>
<reference evidence="1" key="1">
    <citation type="submission" date="2020-10" db="EMBL/GenBank/DDBJ databases">
        <authorList>
            <person name="Gilroy R."/>
        </authorList>
    </citation>
    <scope>NUCLEOTIDE SEQUENCE</scope>
    <source>
        <strain evidence="1">CHK184-25365</strain>
    </source>
</reference>
<dbReference type="Proteomes" id="UP000886749">
    <property type="component" value="Unassembled WGS sequence"/>
</dbReference>
<comment type="caution">
    <text evidence="1">The sequence shown here is derived from an EMBL/GenBank/DDBJ whole genome shotgun (WGS) entry which is preliminary data.</text>
</comment>
<name>A0A9D1DCF7_9FIRM</name>
<dbReference type="AlphaFoldDB" id="A0A9D1DCF7"/>
<gene>
    <name evidence="1" type="ORF">IAB36_00460</name>
</gene>
<evidence type="ECO:0000313" key="1">
    <source>
        <dbReference type="EMBL" id="HIR40289.1"/>
    </source>
</evidence>
<feature type="non-terminal residue" evidence="1">
    <location>
        <position position="66"/>
    </location>
</feature>
<sequence length="66" mass="7445">MNQAQQNALLAQCQQWLEEDQPQKIIDAIQAVPANQRTPELDSELARALNTLADPDEKELFQQAVD</sequence>
<organism evidence="1 2">
    <name type="scientific">Candidatus Egerieicola pullicola</name>
    <dbReference type="NCBI Taxonomy" id="2840775"/>
    <lineage>
        <taxon>Bacteria</taxon>
        <taxon>Bacillati</taxon>
        <taxon>Bacillota</taxon>
        <taxon>Clostridia</taxon>
        <taxon>Eubacteriales</taxon>
        <taxon>Oscillospiraceae</taxon>
        <taxon>Oscillospiraceae incertae sedis</taxon>
        <taxon>Candidatus Egerieicola</taxon>
    </lineage>
</organism>
<dbReference type="EMBL" id="DVGY01000011">
    <property type="protein sequence ID" value="HIR40289.1"/>
    <property type="molecule type" value="Genomic_DNA"/>
</dbReference>
<evidence type="ECO:0000313" key="2">
    <source>
        <dbReference type="Proteomes" id="UP000886749"/>
    </source>
</evidence>
<protein>
    <submittedName>
        <fullName evidence="1">Uncharacterized protein</fullName>
    </submittedName>
</protein>
<accession>A0A9D1DCF7</accession>
<proteinExistence type="predicted"/>